<comment type="caution">
    <text evidence="1">The sequence shown here is derived from an EMBL/GenBank/DDBJ whole genome shotgun (WGS) entry which is preliminary data.</text>
</comment>
<name>A0A8H9M1V1_9BURK</name>
<accession>A0A8H9M1V1</accession>
<protein>
    <submittedName>
        <fullName evidence="1">Uncharacterized protein</fullName>
    </submittedName>
</protein>
<reference evidence="2" key="1">
    <citation type="journal article" date="2019" name="Int. J. Syst. Evol. Microbiol.">
        <title>The Global Catalogue of Microorganisms (GCM) 10K type strain sequencing project: providing services to taxonomists for standard genome sequencing and annotation.</title>
        <authorList>
            <consortium name="The Broad Institute Genomics Platform"/>
            <consortium name="The Broad Institute Genome Sequencing Center for Infectious Disease"/>
            <person name="Wu L."/>
            <person name="Ma J."/>
        </authorList>
    </citation>
    <scope>NUCLEOTIDE SEQUENCE [LARGE SCALE GENOMIC DNA]</scope>
    <source>
        <strain evidence="2">KCTC 42083</strain>
    </source>
</reference>
<evidence type="ECO:0000313" key="1">
    <source>
        <dbReference type="EMBL" id="GHC58582.1"/>
    </source>
</evidence>
<gene>
    <name evidence="1" type="ORF">GCM10010096_34640</name>
</gene>
<keyword evidence="2" id="KW-1185">Reference proteome</keyword>
<dbReference type="Proteomes" id="UP000608923">
    <property type="component" value="Unassembled WGS sequence"/>
</dbReference>
<dbReference type="AlphaFoldDB" id="A0A8H9M1V1"/>
<evidence type="ECO:0000313" key="2">
    <source>
        <dbReference type="Proteomes" id="UP000608923"/>
    </source>
</evidence>
<sequence>MASQQPATTLNTITDAINAILTESTVYLSGNDLQIRRLLHECDKLMQVNAADGWICKARIAQIQGDEEAFQYAIRNAERLDSTGEWEQTKGVGLLNLHRYSAAQDIFCKMIAPEIGLFGPLFPFALNTGAYRSVHESYQGLPGKGMTAPKTYPAESIAKVSTFMRESNITDKDVAAFLDKAGDVLRRHSYMPANSSPQPIIYIMDGDSCLYFRYPLDVSPAQAATLNFELAELMVDVDFELLDKLHISFEVAQ</sequence>
<dbReference type="EMBL" id="BMZN01000006">
    <property type="protein sequence ID" value="GHC58582.1"/>
    <property type="molecule type" value="Genomic_DNA"/>
</dbReference>
<proteinExistence type="predicted"/>
<organism evidence="1 2">
    <name type="scientific">Alcaligenes pakistanensis</name>
    <dbReference type="NCBI Taxonomy" id="1482717"/>
    <lineage>
        <taxon>Bacteria</taxon>
        <taxon>Pseudomonadati</taxon>
        <taxon>Pseudomonadota</taxon>
        <taxon>Betaproteobacteria</taxon>
        <taxon>Burkholderiales</taxon>
        <taxon>Alcaligenaceae</taxon>
        <taxon>Alcaligenes</taxon>
    </lineage>
</organism>